<evidence type="ECO:0000313" key="2">
    <source>
        <dbReference type="Proteomes" id="UP000190460"/>
    </source>
</evidence>
<accession>A0A1T4W5A6</accession>
<keyword evidence="2" id="KW-1185">Reference proteome</keyword>
<gene>
    <name evidence="1" type="ORF">SAMN02745130_01070</name>
</gene>
<dbReference type="RefSeq" id="WP_078921549.1">
    <property type="nucleotide sequence ID" value="NZ_FUYB01000003.1"/>
</dbReference>
<dbReference type="AlphaFoldDB" id="A0A1T4W5A6"/>
<proteinExistence type="predicted"/>
<evidence type="ECO:0000313" key="1">
    <source>
        <dbReference type="EMBL" id="SKA72432.1"/>
    </source>
</evidence>
<protein>
    <submittedName>
        <fullName evidence="1">Uncharacterized protein</fullName>
    </submittedName>
</protein>
<reference evidence="1 2" key="1">
    <citation type="submission" date="2017-02" db="EMBL/GenBank/DDBJ databases">
        <authorList>
            <person name="Peterson S.W."/>
        </authorList>
    </citation>
    <scope>NUCLEOTIDE SEQUENCE [LARGE SCALE GENOMIC DNA]</scope>
    <source>
        <strain evidence="1 2">ATCC 49788</strain>
    </source>
</reference>
<dbReference type="EMBL" id="FUYB01000003">
    <property type="protein sequence ID" value="SKA72432.1"/>
    <property type="molecule type" value="Genomic_DNA"/>
</dbReference>
<dbReference type="STRING" id="92487.SAMN02745130_01070"/>
<name>A0A1T4W5A6_9GAMM</name>
<dbReference type="Proteomes" id="UP000190460">
    <property type="component" value="Unassembled WGS sequence"/>
</dbReference>
<sequence length="163" mass="17753">MNANTNKTQNSPDLIDKAEAIGTTLEQAGCALDLLSNEYQSSPHLPVFMVIDDLIVKAKQQTSELLRDLPKKHVPPAFPIIPDPLKDLVTGDIRTEAFELVAITKAIYLWAMDQGATACQLASCDLDSGDMVSLSDLARSKAQRIVDLTNDFEAENVKAKVQA</sequence>
<organism evidence="1 2">
    <name type="scientific">Thiothrix eikelboomii</name>
    <dbReference type="NCBI Taxonomy" id="92487"/>
    <lineage>
        <taxon>Bacteria</taxon>
        <taxon>Pseudomonadati</taxon>
        <taxon>Pseudomonadota</taxon>
        <taxon>Gammaproteobacteria</taxon>
        <taxon>Thiotrichales</taxon>
        <taxon>Thiotrichaceae</taxon>
        <taxon>Thiothrix</taxon>
    </lineage>
</organism>